<keyword evidence="2" id="KW-0732">Signal</keyword>
<evidence type="ECO:0000256" key="1">
    <source>
        <dbReference type="ARBA" id="ARBA00022737"/>
    </source>
</evidence>
<dbReference type="Proteomes" id="UP000215902">
    <property type="component" value="Unassembled WGS sequence"/>
</dbReference>
<evidence type="ECO:0000313" key="5">
    <source>
        <dbReference type="Proteomes" id="UP000215902"/>
    </source>
</evidence>
<sequence>MLFSTLALILLAAVPGVFGVPASAVFPLVPAPSKGCYYWRSYEHLLEYKSTNNFTMMNQETCARACMDWSYKYFGLANGDRCYCGNEISGPAKLDKTYCNQQCKNAEFGQKCGGHSAMEIFDLIVKVPETRQTSAVFSAPSKGCYYWRSNEILLEYESTNNFTMMNQETCARACMKWSYKYFGLANGDRCFCGNKILLPEDMKLDKKYCNQQCKNAEWGQKCGGLIAMEIFDVIVKVPKKRA</sequence>
<dbReference type="InterPro" id="IPR002889">
    <property type="entry name" value="WSC_carb-bd"/>
</dbReference>
<dbReference type="OrthoDB" id="6618094at2759"/>
<keyword evidence="1" id="KW-0677">Repeat</keyword>
<feature type="domain" description="WSC" evidence="3">
    <location>
        <begin position="138"/>
        <end position="234"/>
    </location>
</feature>
<protein>
    <recommendedName>
        <fullName evidence="3">WSC domain-containing protein</fullName>
    </recommendedName>
</protein>
<keyword evidence="5" id="KW-1185">Reference proteome</keyword>
<dbReference type="STRING" id="282301.A0A267G7C1"/>
<comment type="caution">
    <text evidence="4">The sequence shown here is derived from an EMBL/GenBank/DDBJ whole genome shotgun (WGS) entry which is preliminary data.</text>
</comment>
<proteinExistence type="predicted"/>
<reference evidence="4 5" key="1">
    <citation type="submission" date="2017-06" db="EMBL/GenBank/DDBJ databases">
        <title>A platform for efficient transgenesis in Macrostomum lignano, a flatworm model organism for stem cell research.</title>
        <authorList>
            <person name="Berezikov E."/>
        </authorList>
    </citation>
    <scope>NUCLEOTIDE SEQUENCE [LARGE SCALE GENOMIC DNA]</scope>
    <source>
        <strain evidence="4">DV1</strain>
        <tissue evidence="4">Whole organism</tissue>
    </source>
</reference>
<dbReference type="PANTHER" id="PTHR45964">
    <property type="entry name" value="WSCD FAMILY MEMBER CG9164"/>
    <property type="match status" value="1"/>
</dbReference>
<evidence type="ECO:0000313" key="4">
    <source>
        <dbReference type="EMBL" id="PAA81933.1"/>
    </source>
</evidence>
<gene>
    <name evidence="4" type="ORF">BOX15_Mlig001653g2</name>
</gene>
<dbReference type="InterPro" id="IPR051589">
    <property type="entry name" value="Sialate-O-sulfotransferase"/>
</dbReference>
<accession>A0A267G7C1</accession>
<evidence type="ECO:0000256" key="2">
    <source>
        <dbReference type="SAM" id="SignalP"/>
    </source>
</evidence>
<dbReference type="SMART" id="SM00321">
    <property type="entry name" value="WSC"/>
    <property type="match status" value="2"/>
</dbReference>
<evidence type="ECO:0000259" key="3">
    <source>
        <dbReference type="PROSITE" id="PS51212"/>
    </source>
</evidence>
<dbReference type="Pfam" id="PF01822">
    <property type="entry name" value="WSC"/>
    <property type="match status" value="2"/>
</dbReference>
<dbReference type="PANTHER" id="PTHR45964:SF5">
    <property type="entry name" value="WSCD FAMILY MEMBER CG9164"/>
    <property type="match status" value="1"/>
</dbReference>
<feature type="signal peptide" evidence="2">
    <location>
        <begin position="1"/>
        <end position="19"/>
    </location>
</feature>
<dbReference type="PROSITE" id="PS51212">
    <property type="entry name" value="WSC"/>
    <property type="match status" value="2"/>
</dbReference>
<feature type="chain" id="PRO_5012221753" description="WSC domain-containing protein" evidence="2">
    <location>
        <begin position="20"/>
        <end position="242"/>
    </location>
</feature>
<dbReference type="AlphaFoldDB" id="A0A267G7C1"/>
<feature type="domain" description="WSC" evidence="3">
    <location>
        <begin position="30"/>
        <end position="124"/>
    </location>
</feature>
<name>A0A267G7C1_9PLAT</name>
<organism evidence="4 5">
    <name type="scientific">Macrostomum lignano</name>
    <dbReference type="NCBI Taxonomy" id="282301"/>
    <lineage>
        <taxon>Eukaryota</taxon>
        <taxon>Metazoa</taxon>
        <taxon>Spiralia</taxon>
        <taxon>Lophotrochozoa</taxon>
        <taxon>Platyhelminthes</taxon>
        <taxon>Rhabditophora</taxon>
        <taxon>Macrostomorpha</taxon>
        <taxon>Macrostomida</taxon>
        <taxon>Macrostomidae</taxon>
        <taxon>Macrostomum</taxon>
    </lineage>
</organism>
<dbReference type="EMBL" id="NIVC01000507">
    <property type="protein sequence ID" value="PAA81933.1"/>
    <property type="molecule type" value="Genomic_DNA"/>
</dbReference>